<dbReference type="EMBL" id="LT629758">
    <property type="protein sequence ID" value="SDT74225.1"/>
    <property type="molecule type" value="Genomic_DNA"/>
</dbReference>
<name>A0A1H2CUQ6_9ACTN</name>
<dbReference type="OrthoDB" id="9787779at2"/>
<proteinExistence type="predicted"/>
<gene>
    <name evidence="1" type="ORF">SAMN04489716_6914</name>
</gene>
<dbReference type="RefSeq" id="WP_092550707.1">
    <property type="nucleotide sequence ID" value="NZ_BOMJ01000003.1"/>
</dbReference>
<dbReference type="STRING" id="113562.SAMN04489716_6914"/>
<evidence type="ECO:0000313" key="2">
    <source>
        <dbReference type="Proteomes" id="UP000198688"/>
    </source>
</evidence>
<evidence type="ECO:0000313" key="1">
    <source>
        <dbReference type="EMBL" id="SDT74225.1"/>
    </source>
</evidence>
<protein>
    <submittedName>
        <fullName evidence="1">Uncharacterized protein</fullName>
    </submittedName>
</protein>
<dbReference type="AlphaFoldDB" id="A0A1H2CUQ6"/>
<keyword evidence="2" id="KW-1185">Reference proteome</keyword>
<accession>A0A1H2CUQ6</accession>
<dbReference type="Proteomes" id="UP000198688">
    <property type="component" value="Chromosome I"/>
</dbReference>
<sequence length="154" mass="17148">MPNTAAAVSTLTVNQIRFATDWLGLEVLVLPDEITRRMAREIRAGWREQRGGYAYGESCEFPTGTWMYDTVTTLMVAYAASDIPAHYDIRERARAGGHRAEAAYRSHLVPGIGGASDWDDTNGMWCDLNGNADLHPQGHAWTSCWNPHAFMFKG</sequence>
<organism evidence="1 2">
    <name type="scientific">Actinoplanes derwentensis</name>
    <dbReference type="NCBI Taxonomy" id="113562"/>
    <lineage>
        <taxon>Bacteria</taxon>
        <taxon>Bacillati</taxon>
        <taxon>Actinomycetota</taxon>
        <taxon>Actinomycetes</taxon>
        <taxon>Micromonosporales</taxon>
        <taxon>Micromonosporaceae</taxon>
        <taxon>Actinoplanes</taxon>
    </lineage>
</organism>
<reference evidence="1 2" key="1">
    <citation type="submission" date="2016-10" db="EMBL/GenBank/DDBJ databases">
        <authorList>
            <person name="de Groot N.N."/>
        </authorList>
    </citation>
    <scope>NUCLEOTIDE SEQUENCE [LARGE SCALE GENOMIC DNA]</scope>
    <source>
        <strain evidence="1 2">DSM 43941</strain>
    </source>
</reference>